<dbReference type="InterPro" id="IPR017930">
    <property type="entry name" value="Myb_dom"/>
</dbReference>
<dbReference type="InterPro" id="IPR001005">
    <property type="entry name" value="SANT/Myb"/>
</dbReference>
<feature type="compositionally biased region" description="Polar residues" evidence="1">
    <location>
        <begin position="237"/>
        <end position="250"/>
    </location>
</feature>
<name>A0A9K3GD64_9EUKA</name>
<feature type="region of interest" description="Disordered" evidence="1">
    <location>
        <begin position="80"/>
        <end position="212"/>
    </location>
</feature>
<feature type="domain" description="HTH myb-type" evidence="3">
    <location>
        <begin position="24"/>
        <end position="67"/>
    </location>
</feature>
<evidence type="ECO:0000313" key="5">
    <source>
        <dbReference type="Proteomes" id="UP000265618"/>
    </source>
</evidence>
<dbReference type="InterPro" id="IPR009057">
    <property type="entry name" value="Homeodomain-like_sf"/>
</dbReference>
<reference evidence="4 5" key="1">
    <citation type="journal article" date="2018" name="PLoS ONE">
        <title>The draft genome of Kipferlia bialata reveals reductive genome evolution in fornicate parasites.</title>
        <authorList>
            <person name="Tanifuji G."/>
            <person name="Takabayashi S."/>
            <person name="Kume K."/>
            <person name="Takagi M."/>
            <person name="Nakayama T."/>
            <person name="Kamikawa R."/>
            <person name="Inagaki Y."/>
            <person name="Hashimoto T."/>
        </authorList>
    </citation>
    <scope>NUCLEOTIDE SEQUENCE [LARGE SCALE GENOMIC DNA]</scope>
    <source>
        <strain evidence="4">NY0173</strain>
    </source>
</reference>
<evidence type="ECO:0000313" key="4">
    <source>
        <dbReference type="EMBL" id="GIQ79424.1"/>
    </source>
</evidence>
<evidence type="ECO:0000259" key="3">
    <source>
        <dbReference type="PROSITE" id="PS51294"/>
    </source>
</evidence>
<feature type="region of interest" description="Disordered" evidence="1">
    <location>
        <begin position="237"/>
        <end position="272"/>
    </location>
</feature>
<dbReference type="CDD" id="cd00167">
    <property type="entry name" value="SANT"/>
    <property type="match status" value="1"/>
</dbReference>
<accession>A0A9K3GD64</accession>
<sequence length="438" mass="48341">IAARLGVKRRQAREHYHVLQEHTAQGVRKGQWSPAEVELLHKGVKFCGHNWTRVSSFVRTRTTNQCKMKYHYICTHGGNVEESESSGGGSMSGVHPTPRSKGVSPVKSERERRWDREYIHRERERERESSRGSEGERGRERMYYQETSAPPVYEGSVSEHSMHSEGHRQMGVGLPTPMQGVGLPTPMQGRERERSMQERSSGGSAASSISSALGGNMGLGTVPAQGYISRATGISHEAQSPETALQSATHSEIEARYGSEPTLSPPPIAPPVSATVPIAIERERGTVSMVMERERERGTEQQRERGLDESRFQHGVPTDGFLLATLLKGARMAGSLDIGSLTVVNGTPTADVIGHTIRCFVHLRTCLHAVLRPSLRYLFDCPYQQKENWGNSAVALLPLPGRTDVGIVFPAQLGTIQNAVRFAAYVQWDFPLSGWAIQ</sequence>
<proteinExistence type="predicted"/>
<protein>
    <submittedName>
        <fullName evidence="4">Uncharacterized protein</fullName>
    </submittedName>
</protein>
<dbReference type="Gene3D" id="1.10.10.60">
    <property type="entry name" value="Homeodomain-like"/>
    <property type="match status" value="1"/>
</dbReference>
<organism evidence="4 5">
    <name type="scientific">Kipferlia bialata</name>
    <dbReference type="NCBI Taxonomy" id="797122"/>
    <lineage>
        <taxon>Eukaryota</taxon>
        <taxon>Metamonada</taxon>
        <taxon>Carpediemonas-like organisms</taxon>
        <taxon>Kipferlia</taxon>
    </lineage>
</organism>
<feature type="domain" description="Myb-like" evidence="2">
    <location>
        <begin position="24"/>
        <end position="74"/>
    </location>
</feature>
<dbReference type="Proteomes" id="UP000265618">
    <property type="component" value="Unassembled WGS sequence"/>
</dbReference>
<evidence type="ECO:0000256" key="1">
    <source>
        <dbReference type="SAM" id="MobiDB-lite"/>
    </source>
</evidence>
<feature type="non-terminal residue" evidence="4">
    <location>
        <position position="1"/>
    </location>
</feature>
<dbReference type="SUPFAM" id="SSF46689">
    <property type="entry name" value="Homeodomain-like"/>
    <property type="match status" value="1"/>
</dbReference>
<dbReference type="PROSITE" id="PS51294">
    <property type="entry name" value="HTH_MYB"/>
    <property type="match status" value="1"/>
</dbReference>
<dbReference type="AlphaFoldDB" id="A0A9K3GD64"/>
<keyword evidence="5" id="KW-1185">Reference proteome</keyword>
<feature type="compositionally biased region" description="Low complexity" evidence="1">
    <location>
        <begin position="198"/>
        <end position="212"/>
    </location>
</feature>
<dbReference type="PROSITE" id="PS50090">
    <property type="entry name" value="MYB_LIKE"/>
    <property type="match status" value="1"/>
</dbReference>
<dbReference type="OrthoDB" id="2143914at2759"/>
<dbReference type="EMBL" id="BDIP01000005">
    <property type="protein sequence ID" value="GIQ79424.1"/>
    <property type="molecule type" value="Genomic_DNA"/>
</dbReference>
<gene>
    <name evidence="4" type="ORF">KIPB_000069</name>
</gene>
<dbReference type="SMART" id="SM00717">
    <property type="entry name" value="SANT"/>
    <property type="match status" value="1"/>
</dbReference>
<evidence type="ECO:0000259" key="2">
    <source>
        <dbReference type="PROSITE" id="PS50090"/>
    </source>
</evidence>
<comment type="caution">
    <text evidence="4">The sequence shown here is derived from an EMBL/GenBank/DDBJ whole genome shotgun (WGS) entry which is preliminary data.</text>
</comment>
<feature type="compositionally biased region" description="Basic and acidic residues" evidence="1">
    <location>
        <begin position="107"/>
        <end position="143"/>
    </location>
</feature>
<dbReference type="Pfam" id="PF00249">
    <property type="entry name" value="Myb_DNA-binding"/>
    <property type="match status" value="1"/>
</dbReference>